<dbReference type="InterPro" id="IPR032466">
    <property type="entry name" value="Metal_Hydrolase"/>
</dbReference>
<accession>A0A2T3G9A5</accession>
<dbReference type="PANTHER" id="PTHR22642">
    <property type="entry name" value="IMIDAZOLONEPROPIONASE"/>
    <property type="match status" value="1"/>
</dbReference>
<comment type="caution">
    <text evidence="2">The sequence shown here is derived from an EMBL/GenBank/DDBJ whole genome shotgun (WGS) entry which is preliminary data.</text>
</comment>
<dbReference type="Gene3D" id="3.10.310.70">
    <property type="match status" value="1"/>
</dbReference>
<dbReference type="InterPro" id="IPR011059">
    <property type="entry name" value="Metal-dep_hydrolase_composite"/>
</dbReference>
<dbReference type="CDD" id="cd01300">
    <property type="entry name" value="YtcJ_like"/>
    <property type="match status" value="1"/>
</dbReference>
<dbReference type="PANTHER" id="PTHR22642:SF2">
    <property type="entry name" value="PROTEIN LONG AFTER FAR-RED 3"/>
    <property type="match status" value="1"/>
</dbReference>
<dbReference type="InterPro" id="IPR013108">
    <property type="entry name" value="Amidohydro_3"/>
</dbReference>
<dbReference type="Gene3D" id="3.20.20.140">
    <property type="entry name" value="Metal-dependent hydrolases"/>
    <property type="match status" value="1"/>
</dbReference>
<dbReference type="EMBL" id="NWTX01000013">
    <property type="protein sequence ID" value="PST46049.1"/>
    <property type="molecule type" value="Genomic_DNA"/>
</dbReference>
<organism evidence="2 3">
    <name type="scientific">Bifidobacterium callitrichos</name>
    <dbReference type="NCBI Taxonomy" id="762209"/>
    <lineage>
        <taxon>Bacteria</taxon>
        <taxon>Bacillati</taxon>
        <taxon>Actinomycetota</taxon>
        <taxon>Actinomycetes</taxon>
        <taxon>Bifidobacteriales</taxon>
        <taxon>Bifidobacteriaceae</taxon>
        <taxon>Bifidobacterium</taxon>
    </lineage>
</organism>
<evidence type="ECO:0000313" key="3">
    <source>
        <dbReference type="Proteomes" id="UP000240228"/>
    </source>
</evidence>
<gene>
    <name evidence="2" type="ORF">CPA40_07535</name>
</gene>
<dbReference type="GO" id="GO:0016810">
    <property type="term" value="F:hydrolase activity, acting on carbon-nitrogen (but not peptide) bonds"/>
    <property type="evidence" value="ECO:0007669"/>
    <property type="project" value="InterPro"/>
</dbReference>
<evidence type="ECO:0000259" key="1">
    <source>
        <dbReference type="Pfam" id="PF07969"/>
    </source>
</evidence>
<reference evidence="2 3" key="2">
    <citation type="submission" date="2018-03" db="EMBL/GenBank/DDBJ databases">
        <title>The comparative genomics of Bifidobacterium callitrichos reflects dietary carbohydrate utilization within the common marmoset gut.</title>
        <authorList>
            <person name="Rani A."/>
        </authorList>
    </citation>
    <scope>NUCLEOTIDE SEQUENCE [LARGE SCALE GENOMIC DNA]</scope>
    <source>
        <strain evidence="2 3">UMA51805</strain>
    </source>
</reference>
<sequence>MSLHTSHTPRLLYGGVILTMTPDFEQCSRPEALLTDADGRIAFVGSLDEARAHARSMTTSVQERDLQGATLLPGLIDPHSHFSGISQYFTAADLTGSTSIDDIVMRLRYFTLRRGVSTSDDGVILGVGYDTHLIAERRHPNRHDLDRVSTDVPVLAVHVSSHMLVANSKALDIAGITRDTPDPAGARFGREADGTPDGLCQEPNAIFAVYRALGSRLDVDPLALADDIQDEYLSHGITTAQDGATTAGWADNLDTLAQRERLRLDVVSYPMYGEPVADILAQHRYYVGPRYVNHLRIGGLKLILDGSPQGRTAWVSEAYIPGPEGTDFHGNQAVGDDAAYDFARTAIDSGLQLMAHCNGDAASEQFLDVYEHAYADSPNAHKDGLRPVMVHCQLTRRDQFARMPALHMVPSFFVSHCWYWGDAHLRNFGPARGRRISAVRDAADFALPFTFHTDSPIIRPNLLEAVWCAASRRTSNGVLLDESQRIGVADGLRAITVNAAFQYGEEHDKGTLEAGKLADLCVLERNPLTVPISDDGAPEPSLRDIHVVRTYKEGDQVWPRNEDESSV</sequence>
<dbReference type="SUPFAM" id="SSF51556">
    <property type="entry name" value="Metallo-dependent hydrolases"/>
    <property type="match status" value="1"/>
</dbReference>
<feature type="domain" description="Amidohydrolase 3" evidence="1">
    <location>
        <begin position="62"/>
        <end position="557"/>
    </location>
</feature>
<dbReference type="Pfam" id="PF07969">
    <property type="entry name" value="Amidohydro_3"/>
    <property type="match status" value="1"/>
</dbReference>
<dbReference type="SUPFAM" id="SSF51338">
    <property type="entry name" value="Composite domain of metallo-dependent hydrolases"/>
    <property type="match status" value="1"/>
</dbReference>
<evidence type="ECO:0000313" key="2">
    <source>
        <dbReference type="EMBL" id="PST46049.1"/>
    </source>
</evidence>
<keyword evidence="3" id="KW-1185">Reference proteome</keyword>
<name>A0A2T3G9A5_9BIFI</name>
<dbReference type="RefSeq" id="WP_107044367.1">
    <property type="nucleotide sequence ID" value="NZ_NWTX01000013.1"/>
</dbReference>
<proteinExistence type="predicted"/>
<dbReference type="Gene3D" id="2.30.40.10">
    <property type="entry name" value="Urease, subunit C, domain 1"/>
    <property type="match status" value="1"/>
</dbReference>
<reference evidence="3" key="1">
    <citation type="submission" date="2017-09" db="EMBL/GenBank/DDBJ databases">
        <authorList>
            <person name="Sela D.A."/>
            <person name="Albert K."/>
        </authorList>
    </citation>
    <scope>NUCLEOTIDE SEQUENCE [LARGE SCALE GENOMIC DNA]</scope>
    <source>
        <strain evidence="3">UMA51805</strain>
    </source>
</reference>
<protein>
    <recommendedName>
        <fullName evidence="1">Amidohydrolase 3 domain-containing protein</fullName>
    </recommendedName>
</protein>
<dbReference type="InterPro" id="IPR033932">
    <property type="entry name" value="YtcJ-like"/>
</dbReference>
<dbReference type="Proteomes" id="UP000240228">
    <property type="component" value="Unassembled WGS sequence"/>
</dbReference>
<dbReference type="AlphaFoldDB" id="A0A2T3G9A5"/>